<name>A0A8X8XCS0_SALSN</name>
<dbReference type="GO" id="GO:0051301">
    <property type="term" value="P:cell division"/>
    <property type="evidence" value="ECO:0007669"/>
    <property type="project" value="UniProtKB-KW"/>
</dbReference>
<protein>
    <recommendedName>
        <fullName evidence="11">Sister chromatid cohesion protein PDS5</fullName>
    </recommendedName>
</protein>
<reference evidence="9" key="2">
    <citation type="submission" date="2020-08" db="EMBL/GenBank/DDBJ databases">
        <title>Plant Genome Project.</title>
        <authorList>
            <person name="Zhang R.-G."/>
        </authorList>
    </citation>
    <scope>NUCLEOTIDE SEQUENCE</scope>
    <source>
        <strain evidence="9">Huo1</strain>
        <tissue evidence="9">Leaf</tissue>
    </source>
</reference>
<dbReference type="GO" id="GO:0005634">
    <property type="term" value="C:nucleus"/>
    <property type="evidence" value="ECO:0007669"/>
    <property type="project" value="UniProtKB-SubCell"/>
</dbReference>
<dbReference type="PANTHER" id="PTHR12663">
    <property type="entry name" value="ANDROGEN INDUCED INHIBITOR OF PROLIFERATION AS3 / PDS5-RELATED"/>
    <property type="match status" value="1"/>
</dbReference>
<keyword evidence="3" id="KW-0227">DNA damage</keyword>
<dbReference type="GO" id="GO:0000785">
    <property type="term" value="C:chromatin"/>
    <property type="evidence" value="ECO:0007669"/>
    <property type="project" value="TreeGrafter"/>
</dbReference>
<feature type="compositionally biased region" description="Basic and acidic residues" evidence="8">
    <location>
        <begin position="628"/>
        <end position="639"/>
    </location>
</feature>
<evidence type="ECO:0000256" key="8">
    <source>
        <dbReference type="SAM" id="MobiDB-lite"/>
    </source>
</evidence>
<keyword evidence="2" id="KW-0132">Cell division</keyword>
<dbReference type="GO" id="GO:0035825">
    <property type="term" value="P:homologous recombination"/>
    <property type="evidence" value="ECO:0007669"/>
    <property type="project" value="UniProtKB-ARBA"/>
</dbReference>
<reference evidence="9" key="1">
    <citation type="submission" date="2018-01" db="EMBL/GenBank/DDBJ databases">
        <authorList>
            <person name="Mao J.F."/>
        </authorList>
    </citation>
    <scope>NUCLEOTIDE SEQUENCE</scope>
    <source>
        <strain evidence="9">Huo1</strain>
        <tissue evidence="9">Leaf</tissue>
    </source>
</reference>
<dbReference type="Proteomes" id="UP000298416">
    <property type="component" value="Unassembled WGS sequence"/>
</dbReference>
<dbReference type="SUPFAM" id="SSF63748">
    <property type="entry name" value="Tudor/PWWP/MBT"/>
    <property type="match status" value="1"/>
</dbReference>
<evidence type="ECO:0000256" key="6">
    <source>
        <dbReference type="ARBA" id="ARBA00023242"/>
    </source>
</evidence>
<evidence type="ECO:0000256" key="4">
    <source>
        <dbReference type="ARBA" id="ARBA00022776"/>
    </source>
</evidence>
<keyword evidence="4" id="KW-0498">Mitosis</keyword>
<dbReference type="EMBL" id="PNBA02000010">
    <property type="protein sequence ID" value="KAG6410434.1"/>
    <property type="molecule type" value="Genomic_DNA"/>
</dbReference>
<evidence type="ECO:0000313" key="9">
    <source>
        <dbReference type="EMBL" id="KAG6410434.1"/>
    </source>
</evidence>
<keyword evidence="5" id="KW-0234">DNA repair</keyword>
<feature type="compositionally biased region" description="Basic and acidic residues" evidence="8">
    <location>
        <begin position="592"/>
        <end position="604"/>
    </location>
</feature>
<comment type="subcellular location">
    <subcellularLocation>
        <location evidence="1">Nucleus</location>
    </subcellularLocation>
</comment>
<dbReference type="CDD" id="cd20404">
    <property type="entry name" value="Tudor_Agenet_AtEML-like"/>
    <property type="match status" value="1"/>
</dbReference>
<dbReference type="Pfam" id="PF20168">
    <property type="entry name" value="PDS5"/>
    <property type="match status" value="1"/>
</dbReference>
<evidence type="ECO:0000256" key="7">
    <source>
        <dbReference type="ARBA" id="ARBA00023306"/>
    </source>
</evidence>
<evidence type="ECO:0000256" key="5">
    <source>
        <dbReference type="ARBA" id="ARBA00023204"/>
    </source>
</evidence>
<proteinExistence type="predicted"/>
<comment type="caution">
    <text evidence="9">The sequence shown here is derived from an EMBL/GenBank/DDBJ whole genome shotgun (WGS) entry which is preliminary data.</text>
</comment>
<feature type="compositionally biased region" description="Basic residues" evidence="8">
    <location>
        <begin position="658"/>
        <end position="667"/>
    </location>
</feature>
<dbReference type="InterPro" id="IPR039776">
    <property type="entry name" value="Pds5"/>
</dbReference>
<gene>
    <name evidence="9" type="ORF">SASPL_128494</name>
</gene>
<evidence type="ECO:0008006" key="11">
    <source>
        <dbReference type="Google" id="ProtNLM"/>
    </source>
</evidence>
<dbReference type="AlphaFoldDB" id="A0A8X8XCS0"/>
<feature type="compositionally biased region" description="Basic and acidic residues" evidence="8">
    <location>
        <begin position="672"/>
        <end position="681"/>
    </location>
</feature>
<keyword evidence="6" id="KW-0539">Nucleus</keyword>
<evidence type="ECO:0000256" key="3">
    <source>
        <dbReference type="ARBA" id="ARBA00022763"/>
    </source>
</evidence>
<dbReference type="Gene3D" id="2.30.30.140">
    <property type="match status" value="1"/>
</dbReference>
<dbReference type="InterPro" id="IPR016024">
    <property type="entry name" value="ARM-type_fold"/>
</dbReference>
<keyword evidence="10" id="KW-1185">Reference proteome</keyword>
<feature type="region of interest" description="Disordered" evidence="8">
    <location>
        <begin position="313"/>
        <end position="369"/>
    </location>
</feature>
<dbReference type="SUPFAM" id="SSF48371">
    <property type="entry name" value="ARM repeat"/>
    <property type="match status" value="1"/>
</dbReference>
<dbReference type="PANTHER" id="PTHR12663:SF62">
    <property type="match status" value="1"/>
</dbReference>
<sequence length="854" mass="95812">MHFLISWLKCKNMSDAGASDASIVEQLKKSLMEYGSELLKPYDCTEVLTERLDKLEHLLSGTPQKYKKLLETFLQPCKEALITRDLIGHSELDVRVSVASCISQIIRITAPDEPYGEVDMKEFFNIANSAFGRFPCMYGRAYSKAVSILHTMSFSESCLMMLDLELHDSILHMFHLFLGGIRTEHPYEVFINMEKIMTTVIHNNVDYDEFSLVLVKTLLNNLRKENQIVAPVSFKLAGNTLKNCSADLKTYLPEAVESLDAPIEDYAEVVVSLFQDATQKQITDSTDTVENVFSPGEAGLTVEVDLCNQIEGNETQNSKNDDNSNENQGMISHSLDDPDKLGKAMHMPQQKPEELPIGRKRIRRPSSLKNADEGYDPFWMLVDWRSMKSGKNISGSISPKPSKMKKETKRYEGVSPNKTLEPTSEGVAVASEDEDQTRGSIVKVIYNTARRQQCLYTQSHFGKGHGSLIKVSPVKKRRETILSEDLKEDIVPDGIQSRAEKEQGSLTKASPAKKCRRKAIVSDDLKEDIISHSEKEQGSLMKVSPVKKSRRKVIVSKDLKEDIMGHSVKGQGSLTNASHVKKSRRKAIVPEGPKEDIAHSDGKQSHSGKGQGSLTKLSPVKKSRRKPHFSEDLKEDIVHPDGIQSLSEKGQESLKKGSPAKKRRRKTVVSVEPKDNIESSSEKGQSSLTKMSPGKKNRRKSSFSVDLKEDIATLPSQCRPMSSQAKSRSAEVCKENLKGSMPRPGKRAASETVGGEVIGCRVKVWWPLDQKFYKGKIMDFYDLNKTHKVTYDDGETEILDLTSERWELLRDINLSADEEPKIGAELLQCPAIRAFNVKISLQPRRAYVGFWLRF</sequence>
<keyword evidence="7" id="KW-0131">Cell cycle</keyword>
<accession>A0A8X8XCS0</accession>
<evidence type="ECO:0000256" key="1">
    <source>
        <dbReference type="ARBA" id="ARBA00004123"/>
    </source>
</evidence>
<dbReference type="GO" id="GO:0006281">
    <property type="term" value="P:DNA repair"/>
    <property type="evidence" value="ECO:0007669"/>
    <property type="project" value="UniProtKB-KW"/>
</dbReference>
<feature type="region of interest" description="Disordered" evidence="8">
    <location>
        <begin position="564"/>
        <end position="706"/>
    </location>
</feature>
<evidence type="ECO:0000313" key="10">
    <source>
        <dbReference type="Proteomes" id="UP000298416"/>
    </source>
</evidence>
<dbReference type="GO" id="GO:0007064">
    <property type="term" value="P:mitotic sister chromatid cohesion"/>
    <property type="evidence" value="ECO:0007669"/>
    <property type="project" value="InterPro"/>
</dbReference>
<feature type="region of interest" description="Disordered" evidence="8">
    <location>
        <begin position="392"/>
        <end position="434"/>
    </location>
</feature>
<evidence type="ECO:0000256" key="2">
    <source>
        <dbReference type="ARBA" id="ARBA00022618"/>
    </source>
</evidence>
<organism evidence="9">
    <name type="scientific">Salvia splendens</name>
    <name type="common">Scarlet sage</name>
    <dbReference type="NCBI Taxonomy" id="180675"/>
    <lineage>
        <taxon>Eukaryota</taxon>
        <taxon>Viridiplantae</taxon>
        <taxon>Streptophyta</taxon>
        <taxon>Embryophyta</taxon>
        <taxon>Tracheophyta</taxon>
        <taxon>Spermatophyta</taxon>
        <taxon>Magnoliopsida</taxon>
        <taxon>eudicotyledons</taxon>
        <taxon>Gunneridae</taxon>
        <taxon>Pentapetalae</taxon>
        <taxon>asterids</taxon>
        <taxon>lamiids</taxon>
        <taxon>Lamiales</taxon>
        <taxon>Lamiaceae</taxon>
        <taxon>Nepetoideae</taxon>
        <taxon>Mentheae</taxon>
        <taxon>Salviinae</taxon>
        <taxon>Salvia</taxon>
        <taxon>Salvia subgen. Calosphace</taxon>
        <taxon>core Calosphace</taxon>
    </lineage>
</organism>